<protein>
    <submittedName>
        <fullName evidence="8">RILP-like-like protein</fullName>
    </submittedName>
</protein>
<dbReference type="InterPro" id="IPR021563">
    <property type="entry name" value="RILP_dimer"/>
</dbReference>
<evidence type="ECO:0000259" key="6">
    <source>
        <dbReference type="PROSITE" id="PS51776"/>
    </source>
</evidence>
<comment type="caution">
    <text evidence="8">The sequence shown here is derived from an EMBL/GenBank/DDBJ whole genome shotgun (WGS) entry which is preliminary data.</text>
</comment>
<name>A0A0B2VTG2_TOXCA</name>
<dbReference type="CDD" id="cd14445">
    <property type="entry name" value="RILP-like"/>
    <property type="match status" value="1"/>
</dbReference>
<dbReference type="Gene3D" id="1.20.58.1770">
    <property type="match status" value="1"/>
</dbReference>
<feature type="region of interest" description="Disordered" evidence="5">
    <location>
        <begin position="396"/>
        <end position="429"/>
    </location>
</feature>
<dbReference type="GO" id="GO:0051959">
    <property type="term" value="F:dynein light intermediate chain binding"/>
    <property type="evidence" value="ECO:0007669"/>
    <property type="project" value="TreeGrafter"/>
</dbReference>
<dbReference type="Proteomes" id="UP000031036">
    <property type="component" value="Unassembled WGS sequence"/>
</dbReference>
<sequence>MSIRSPSQSPSKHITVVDVYDLAASIGKDFERIIDQFGNDSVRQLMPKVISALETLESLANHNERENEEIIGLRKTVERLENEKQAKQQDRLKFEMVISALETLESLANHNERENEEIIGLRKTVERLENEKQAKQQDRLKFEMELEAVEENYRKEIDDLWSMVKSLQNENKHLSSSVSPETLSPATPRDEDLTVMIELRELSNKQKEQIKELQRDIETYSCEVENLHNSIEKLIRQNEELLRKNASLQKQGRMLVEEKSEIIKRLQQTEEANFKLTKLFKDASRQCKDLQQSQQEDNDNAPRFTLAELREVLQEKNLLKGKVLELEEELEQLRPSRRPGSAGSDANQELENKPSDSEEYVVYGPINKEPEEKLYPWKYERKDSGVRKFFRFFKEGLNSGGYSPGCGSSSPVPSTRTMSSLSSIAQSPR</sequence>
<evidence type="ECO:0000256" key="1">
    <source>
        <dbReference type="ARBA" id="ARBA00022448"/>
    </source>
</evidence>
<dbReference type="Pfam" id="PF09744">
    <property type="entry name" value="RH1"/>
    <property type="match status" value="2"/>
</dbReference>
<dbReference type="GO" id="GO:0005737">
    <property type="term" value="C:cytoplasm"/>
    <property type="evidence" value="ECO:0007669"/>
    <property type="project" value="TreeGrafter"/>
</dbReference>
<feature type="coiled-coil region" evidence="4">
    <location>
        <begin position="196"/>
        <end position="258"/>
    </location>
</feature>
<dbReference type="FunFam" id="1.20.58.1770:FF:000005">
    <property type="entry name" value="RILP-like protein homolog isoform X1"/>
    <property type="match status" value="1"/>
</dbReference>
<feature type="domain" description="RH2" evidence="7">
    <location>
        <begin position="301"/>
        <end position="386"/>
    </location>
</feature>
<dbReference type="InterPro" id="IPR034744">
    <property type="entry name" value="RH2"/>
</dbReference>
<keyword evidence="9" id="KW-1185">Reference proteome</keyword>
<evidence type="ECO:0000313" key="9">
    <source>
        <dbReference type="Proteomes" id="UP000031036"/>
    </source>
</evidence>
<dbReference type="PANTHER" id="PTHR21502">
    <property type="entry name" value="ZINC FINGER PROTEIN DZIP1"/>
    <property type="match status" value="1"/>
</dbReference>
<dbReference type="GO" id="GO:0036064">
    <property type="term" value="C:ciliary basal body"/>
    <property type="evidence" value="ECO:0007669"/>
    <property type="project" value="TreeGrafter"/>
</dbReference>
<keyword evidence="1" id="KW-0813">Transport</keyword>
<keyword evidence="2" id="KW-0653">Protein transport</keyword>
<dbReference type="InterPro" id="IPR034743">
    <property type="entry name" value="RH1"/>
</dbReference>
<evidence type="ECO:0000256" key="2">
    <source>
        <dbReference type="ARBA" id="ARBA00022927"/>
    </source>
</evidence>
<evidence type="ECO:0000313" key="8">
    <source>
        <dbReference type="EMBL" id="KHN84993.1"/>
    </source>
</evidence>
<dbReference type="AlphaFoldDB" id="A0A0B2VTG2"/>
<dbReference type="GO" id="GO:0060271">
    <property type="term" value="P:cilium assembly"/>
    <property type="evidence" value="ECO:0007669"/>
    <property type="project" value="TreeGrafter"/>
</dbReference>
<evidence type="ECO:0000256" key="4">
    <source>
        <dbReference type="SAM" id="Coils"/>
    </source>
</evidence>
<accession>A0A0B2VTG2</accession>
<feature type="compositionally biased region" description="Low complexity" evidence="5">
    <location>
        <begin position="405"/>
        <end position="414"/>
    </location>
</feature>
<dbReference type="OMA" id="TNHELHG"/>
<dbReference type="SUPFAM" id="SSF161256">
    <property type="entry name" value="RILP dimerisation region"/>
    <property type="match status" value="1"/>
</dbReference>
<feature type="region of interest" description="Disordered" evidence="5">
    <location>
        <begin position="331"/>
        <end position="364"/>
    </location>
</feature>
<dbReference type="PROSITE" id="PS51776">
    <property type="entry name" value="RH1"/>
    <property type="match status" value="1"/>
</dbReference>
<dbReference type="STRING" id="6265.A0A0B2VTG2"/>
<evidence type="ECO:0000259" key="7">
    <source>
        <dbReference type="PROSITE" id="PS51777"/>
    </source>
</evidence>
<feature type="domain" description="RH1" evidence="6">
    <location>
        <begin position="2"/>
        <end position="90"/>
    </location>
</feature>
<proteinExistence type="predicted"/>
<dbReference type="PANTHER" id="PTHR21502:SF4">
    <property type="entry name" value="RILP-LIKE PROTEIN HOMOLOG"/>
    <property type="match status" value="1"/>
</dbReference>
<reference evidence="8 9" key="1">
    <citation type="submission" date="2014-11" db="EMBL/GenBank/DDBJ databases">
        <title>Genetic blueprint of the zoonotic pathogen Toxocara canis.</title>
        <authorList>
            <person name="Zhu X.-Q."/>
            <person name="Korhonen P.K."/>
            <person name="Cai H."/>
            <person name="Young N.D."/>
            <person name="Nejsum P."/>
            <person name="von Samson-Himmelstjerna G."/>
            <person name="Boag P.R."/>
            <person name="Tan P."/>
            <person name="Li Q."/>
            <person name="Min J."/>
            <person name="Yang Y."/>
            <person name="Wang X."/>
            <person name="Fang X."/>
            <person name="Hall R.S."/>
            <person name="Hofmann A."/>
            <person name="Sternberg P.W."/>
            <person name="Jex A.R."/>
            <person name="Gasser R.B."/>
        </authorList>
    </citation>
    <scope>NUCLEOTIDE SEQUENCE [LARGE SCALE GENOMIC DNA]</scope>
    <source>
        <strain evidence="8">PN_DK_2014</strain>
    </source>
</reference>
<dbReference type="PROSITE" id="PS51777">
    <property type="entry name" value="RH2"/>
    <property type="match status" value="1"/>
</dbReference>
<dbReference type="GO" id="GO:0015031">
    <property type="term" value="P:protein transport"/>
    <property type="evidence" value="ECO:0007669"/>
    <property type="project" value="UniProtKB-KW"/>
</dbReference>
<dbReference type="GO" id="GO:0031267">
    <property type="term" value="F:small GTPase binding"/>
    <property type="evidence" value="ECO:0007669"/>
    <property type="project" value="TreeGrafter"/>
</dbReference>
<feature type="compositionally biased region" description="Polar residues" evidence="5">
    <location>
        <begin position="415"/>
        <end position="429"/>
    </location>
</feature>
<organism evidence="8 9">
    <name type="scientific">Toxocara canis</name>
    <name type="common">Canine roundworm</name>
    <dbReference type="NCBI Taxonomy" id="6265"/>
    <lineage>
        <taxon>Eukaryota</taxon>
        <taxon>Metazoa</taxon>
        <taxon>Ecdysozoa</taxon>
        <taxon>Nematoda</taxon>
        <taxon>Chromadorea</taxon>
        <taxon>Rhabditida</taxon>
        <taxon>Spirurina</taxon>
        <taxon>Ascaridomorpha</taxon>
        <taxon>Ascaridoidea</taxon>
        <taxon>Toxocaridae</taxon>
        <taxon>Toxocara</taxon>
    </lineage>
</organism>
<dbReference type="InterPro" id="IPR051241">
    <property type="entry name" value="DZIP_RILPL"/>
</dbReference>
<dbReference type="EMBL" id="JPKZ01000884">
    <property type="protein sequence ID" value="KHN84993.1"/>
    <property type="molecule type" value="Genomic_DNA"/>
</dbReference>
<gene>
    <name evidence="8" type="ORF">Tcan_07099</name>
</gene>
<dbReference type="OrthoDB" id="10069524at2759"/>
<feature type="coiled-coil region" evidence="4">
    <location>
        <begin position="56"/>
        <end position="152"/>
    </location>
</feature>
<evidence type="ECO:0000256" key="3">
    <source>
        <dbReference type="ARBA" id="ARBA00023054"/>
    </source>
</evidence>
<keyword evidence="3 4" id="KW-0175">Coiled coil</keyword>
<dbReference type="Pfam" id="PF11461">
    <property type="entry name" value="RILP"/>
    <property type="match status" value="1"/>
</dbReference>
<dbReference type="GO" id="GO:0046983">
    <property type="term" value="F:protein dimerization activity"/>
    <property type="evidence" value="ECO:0007669"/>
    <property type="project" value="InterPro"/>
</dbReference>
<evidence type="ECO:0000256" key="5">
    <source>
        <dbReference type="SAM" id="MobiDB-lite"/>
    </source>
</evidence>